<dbReference type="AlphaFoldDB" id="A0A9D4DPD4"/>
<reference evidence="1" key="2">
    <citation type="submission" date="2020-11" db="EMBL/GenBank/DDBJ databases">
        <authorList>
            <person name="McCartney M.A."/>
            <person name="Auch B."/>
            <person name="Kono T."/>
            <person name="Mallez S."/>
            <person name="Becker A."/>
            <person name="Gohl D.M."/>
            <person name="Silverstein K.A.T."/>
            <person name="Koren S."/>
            <person name="Bechman K.B."/>
            <person name="Herman A."/>
            <person name="Abrahante J.E."/>
            <person name="Garbe J."/>
        </authorList>
    </citation>
    <scope>NUCLEOTIDE SEQUENCE</scope>
    <source>
        <strain evidence="1">Duluth1</strain>
        <tissue evidence="1">Whole animal</tissue>
    </source>
</reference>
<evidence type="ECO:0000313" key="2">
    <source>
        <dbReference type="Proteomes" id="UP000828390"/>
    </source>
</evidence>
<reference evidence="1" key="1">
    <citation type="journal article" date="2019" name="bioRxiv">
        <title>The Genome of the Zebra Mussel, Dreissena polymorpha: A Resource for Invasive Species Research.</title>
        <authorList>
            <person name="McCartney M.A."/>
            <person name="Auch B."/>
            <person name="Kono T."/>
            <person name="Mallez S."/>
            <person name="Zhang Y."/>
            <person name="Obille A."/>
            <person name="Becker A."/>
            <person name="Abrahante J.E."/>
            <person name="Garbe J."/>
            <person name="Badalamenti J.P."/>
            <person name="Herman A."/>
            <person name="Mangelson H."/>
            <person name="Liachko I."/>
            <person name="Sullivan S."/>
            <person name="Sone E.D."/>
            <person name="Koren S."/>
            <person name="Silverstein K.A.T."/>
            <person name="Beckman K.B."/>
            <person name="Gohl D.M."/>
        </authorList>
    </citation>
    <scope>NUCLEOTIDE SEQUENCE</scope>
    <source>
        <strain evidence="1">Duluth1</strain>
        <tissue evidence="1">Whole animal</tissue>
    </source>
</reference>
<dbReference type="EMBL" id="JAIWYP010000010">
    <property type="protein sequence ID" value="KAH3751702.1"/>
    <property type="molecule type" value="Genomic_DNA"/>
</dbReference>
<protein>
    <submittedName>
        <fullName evidence="1">Uncharacterized protein</fullName>
    </submittedName>
</protein>
<keyword evidence="2" id="KW-1185">Reference proteome</keyword>
<sequence>MSYHEYGSAVDRNKKNIRRNDGNYMVDNCIQHDEAEFCSACFKSFSIIFIV</sequence>
<gene>
    <name evidence="1" type="ORF">DPMN_186271</name>
</gene>
<proteinExistence type="predicted"/>
<evidence type="ECO:0000313" key="1">
    <source>
        <dbReference type="EMBL" id="KAH3751702.1"/>
    </source>
</evidence>
<comment type="caution">
    <text evidence="1">The sequence shown here is derived from an EMBL/GenBank/DDBJ whole genome shotgun (WGS) entry which is preliminary data.</text>
</comment>
<dbReference type="Proteomes" id="UP000828390">
    <property type="component" value="Unassembled WGS sequence"/>
</dbReference>
<accession>A0A9D4DPD4</accession>
<name>A0A9D4DPD4_DREPO</name>
<organism evidence="1 2">
    <name type="scientific">Dreissena polymorpha</name>
    <name type="common">Zebra mussel</name>
    <name type="synonym">Mytilus polymorpha</name>
    <dbReference type="NCBI Taxonomy" id="45954"/>
    <lineage>
        <taxon>Eukaryota</taxon>
        <taxon>Metazoa</taxon>
        <taxon>Spiralia</taxon>
        <taxon>Lophotrochozoa</taxon>
        <taxon>Mollusca</taxon>
        <taxon>Bivalvia</taxon>
        <taxon>Autobranchia</taxon>
        <taxon>Heteroconchia</taxon>
        <taxon>Euheterodonta</taxon>
        <taxon>Imparidentia</taxon>
        <taxon>Neoheterodontei</taxon>
        <taxon>Myida</taxon>
        <taxon>Dreissenoidea</taxon>
        <taxon>Dreissenidae</taxon>
        <taxon>Dreissena</taxon>
    </lineage>
</organism>